<gene>
    <name evidence="3" type="ORF">OLW01_07635</name>
</gene>
<evidence type="ECO:0000313" key="3">
    <source>
        <dbReference type="EMBL" id="WAJ69068.1"/>
    </source>
</evidence>
<proteinExistence type="predicted"/>
<feature type="chain" id="PRO_5045897542" description="Carboxypeptidase family protein" evidence="2">
    <location>
        <begin position="21"/>
        <end position="1231"/>
    </location>
</feature>
<keyword evidence="4" id="KW-1185">Reference proteome</keyword>
<dbReference type="RefSeq" id="WP_268073225.1">
    <property type="nucleotide sequence ID" value="NZ_CP109965.1"/>
</dbReference>
<organism evidence="3 4">
    <name type="scientific">Catenovulum adriaticum</name>
    <dbReference type="NCBI Taxonomy" id="2984846"/>
    <lineage>
        <taxon>Bacteria</taxon>
        <taxon>Pseudomonadati</taxon>
        <taxon>Pseudomonadota</taxon>
        <taxon>Gammaproteobacteria</taxon>
        <taxon>Alteromonadales</taxon>
        <taxon>Alteromonadaceae</taxon>
        <taxon>Catenovulum</taxon>
    </lineage>
</organism>
<feature type="signal peptide" evidence="2">
    <location>
        <begin position="1"/>
        <end position="20"/>
    </location>
</feature>
<protein>
    <recommendedName>
        <fullName evidence="5">Carboxypeptidase family protein</fullName>
    </recommendedName>
</protein>
<name>A0ABY7AIM3_9ALTE</name>
<evidence type="ECO:0000313" key="4">
    <source>
        <dbReference type="Proteomes" id="UP001163726"/>
    </source>
</evidence>
<dbReference type="PROSITE" id="PS51257">
    <property type="entry name" value="PROKAR_LIPOPROTEIN"/>
    <property type="match status" value="1"/>
</dbReference>
<sequence length="1231" mass="132939">MKLVKSTLSVALIAALTACGGGSDGGSDNDGDGNGNGNGNSSGEIIISGTVTKGTMKQATVVPYKLVGNNWVKISEAEIDSDTGLITDDKGFYSFNVPEYSGPVKVELQANENTLMVCDAVDGCGDIAFGADIQLPLDFKLSSTSNIDDSDEQITLNVSALTHIASELISNDLVNLDAQTIQQQNSKIGNAFGVEGNITTLTSTNFISEGTASVDGDVVADAAINNKAELKYALVNAGIASALFKATSESKNIAQLLTEATDDIITAGGSIAVNNDNGGGSFVLTTKDVLDAAAKTSSDKLKPVVDGNADVTGALTGLETEVITDQVENEQNAGEDGRVDPDSTNEPVEATPLEKAKSMVTDVRVLTELLGVYDKGDSTSGFVPAVEQYENLLLNANDMIEAEANSFTLLEDIELVLSEINALDGQDIDDGTITDKTYNAGDFGDGNLTGSISFNANTLTFTLEDITYALVGTGTGSAQNRVAAKADGSAMANLTAKIMGFESDASGQEFSLQLTGSLTSSGAIFTFNNTETSLITVKTSNKIVREDFDAAEDVSAQIDEISVNLSLQLAQQGGENPVTFEGQLKGTLVPQTELVIRQDWDWEGDSYEPEFYVEKDEIAIPEMFSLVGEFSSLEGQSVSATLTVNVNNARDFETEGFDNFGKTVNDVASVTVDSTQKSITFSIPDGTEVTEFTGMYSGDADNWISTFNTTLADNQINTEIEQFATITQDGANPRYVYTYIEDEAGEDFAWAEQLVVEPNGSQYDVYYIEDIPVHVDDYLGADGLLKDNDGNTLSLTNDFLLEETVSSFDSFLDYSYRAEDLFSFGDPREAHNLAEIVSRAQANHPEYFIFPINNLGPVQLQPVEYTAGLDMSLSGYQLNSVFEDEVTVQVDDDLTQIDIEFSQSDDSTQYMLDKTSDNNYVFTEVSMHSDYNDKSTITASTQAVSGISDAEKYTLIHASGVADTEGERYFYGFRATITPVDNNQDELVDEYQITEEYCHVYDNLGLASLDECNWDMPTDYTDSILPDAWYYGQQIDDVIDATQHYTFGLNYYMAHVAGVGHLESDTLDIASLRDQKSQTLDAYLVEPENDTGFETESNYLDLFASLALGVTVDSYDVNLRLSGNRNGIEDGLFTLDLDYELADEQGIRDVKLAVDSKDIDEEGYVTSIKASNSAGVSLDIFEPTEAQKEQGGDIVLGAIMADGEQAGEVIYRTDNSLLFVKFSDDSIVNFQ</sequence>
<dbReference type="EMBL" id="CP109965">
    <property type="protein sequence ID" value="WAJ69068.1"/>
    <property type="molecule type" value="Genomic_DNA"/>
</dbReference>
<accession>A0ABY7AIM3</accession>
<keyword evidence="2" id="KW-0732">Signal</keyword>
<feature type="region of interest" description="Disordered" evidence="1">
    <location>
        <begin position="324"/>
        <end position="350"/>
    </location>
</feature>
<reference evidence="3" key="1">
    <citation type="submission" date="2022-10" db="EMBL/GenBank/DDBJ databases">
        <title>Catenovulum adriacola sp. nov. isolated in the Harbour of Susak.</title>
        <authorList>
            <person name="Schoch T."/>
            <person name="Reich S.J."/>
            <person name="Stoeferle S."/>
            <person name="Flaiz M."/>
            <person name="Kazda M."/>
            <person name="Riedel C.U."/>
            <person name="Duerre P."/>
        </authorList>
    </citation>
    <scope>NUCLEOTIDE SEQUENCE</scope>
    <source>
        <strain evidence="3">TS8</strain>
    </source>
</reference>
<evidence type="ECO:0000256" key="2">
    <source>
        <dbReference type="SAM" id="SignalP"/>
    </source>
</evidence>
<evidence type="ECO:0000256" key="1">
    <source>
        <dbReference type="SAM" id="MobiDB-lite"/>
    </source>
</evidence>
<dbReference type="Proteomes" id="UP001163726">
    <property type="component" value="Chromosome"/>
</dbReference>
<evidence type="ECO:0008006" key="5">
    <source>
        <dbReference type="Google" id="ProtNLM"/>
    </source>
</evidence>